<dbReference type="InParanoid" id="A0A165UJI8"/>
<sequence length="108" mass="12355">MHGLQRDSVSAYREVIAIPVVRITLRLFPPRVHSKQLRAQALNAPSPRSFIYWCEAPQVRRWTFATPAWTTKIAAPFLGESERPVSRIVSRLKASTVSQQNYVPTLPW</sequence>
<keyword evidence="2" id="KW-1185">Reference proteome</keyword>
<evidence type="ECO:0000313" key="1">
    <source>
        <dbReference type="EMBL" id="KZT28268.1"/>
    </source>
</evidence>
<gene>
    <name evidence="1" type="ORF">NEOLEDRAFT_908290</name>
</gene>
<protein>
    <submittedName>
        <fullName evidence="1">Uncharacterized protein</fullName>
    </submittedName>
</protein>
<evidence type="ECO:0000313" key="2">
    <source>
        <dbReference type="Proteomes" id="UP000076761"/>
    </source>
</evidence>
<accession>A0A165UJI8</accession>
<proteinExistence type="predicted"/>
<dbReference type="AlphaFoldDB" id="A0A165UJI8"/>
<organism evidence="1 2">
    <name type="scientific">Neolentinus lepideus HHB14362 ss-1</name>
    <dbReference type="NCBI Taxonomy" id="1314782"/>
    <lineage>
        <taxon>Eukaryota</taxon>
        <taxon>Fungi</taxon>
        <taxon>Dikarya</taxon>
        <taxon>Basidiomycota</taxon>
        <taxon>Agaricomycotina</taxon>
        <taxon>Agaricomycetes</taxon>
        <taxon>Gloeophyllales</taxon>
        <taxon>Gloeophyllaceae</taxon>
        <taxon>Neolentinus</taxon>
    </lineage>
</organism>
<reference evidence="1 2" key="1">
    <citation type="journal article" date="2016" name="Mol. Biol. Evol.">
        <title>Comparative Genomics of Early-Diverging Mushroom-Forming Fungi Provides Insights into the Origins of Lignocellulose Decay Capabilities.</title>
        <authorList>
            <person name="Nagy L.G."/>
            <person name="Riley R."/>
            <person name="Tritt A."/>
            <person name="Adam C."/>
            <person name="Daum C."/>
            <person name="Floudas D."/>
            <person name="Sun H."/>
            <person name="Yadav J.S."/>
            <person name="Pangilinan J."/>
            <person name="Larsson K.H."/>
            <person name="Matsuura K."/>
            <person name="Barry K."/>
            <person name="Labutti K."/>
            <person name="Kuo R."/>
            <person name="Ohm R.A."/>
            <person name="Bhattacharya S.S."/>
            <person name="Shirouzu T."/>
            <person name="Yoshinaga Y."/>
            <person name="Martin F.M."/>
            <person name="Grigoriev I.V."/>
            <person name="Hibbett D.S."/>
        </authorList>
    </citation>
    <scope>NUCLEOTIDE SEQUENCE [LARGE SCALE GENOMIC DNA]</scope>
    <source>
        <strain evidence="1 2">HHB14362 ss-1</strain>
    </source>
</reference>
<dbReference type="EMBL" id="KV425558">
    <property type="protein sequence ID" value="KZT28268.1"/>
    <property type="molecule type" value="Genomic_DNA"/>
</dbReference>
<dbReference type="Proteomes" id="UP000076761">
    <property type="component" value="Unassembled WGS sequence"/>
</dbReference>
<name>A0A165UJI8_9AGAM</name>